<evidence type="ECO:0000256" key="1">
    <source>
        <dbReference type="SAM" id="SignalP"/>
    </source>
</evidence>
<accession>A0ABU5DLB5</accession>
<dbReference type="InterPro" id="IPR013424">
    <property type="entry name" value="Ice-binding_C"/>
</dbReference>
<dbReference type="NCBIfam" id="TIGR02595">
    <property type="entry name" value="PEP_CTERM"/>
    <property type="match status" value="1"/>
</dbReference>
<dbReference type="Pfam" id="PF07589">
    <property type="entry name" value="PEP-CTERM"/>
    <property type="match status" value="1"/>
</dbReference>
<dbReference type="Proteomes" id="UP001285263">
    <property type="component" value="Unassembled WGS sequence"/>
</dbReference>
<comment type="caution">
    <text evidence="4">The sequence shown here is derived from an EMBL/GenBank/DDBJ whole genome shotgun (WGS) entry which is preliminary data.</text>
</comment>
<name>A0ABU5DLB5_9BURK</name>
<dbReference type="PANTHER" id="PTHR19328:SF75">
    <property type="entry name" value="ALDOSE SUGAR DEHYDROGENASE YLII"/>
    <property type="match status" value="1"/>
</dbReference>
<dbReference type="InterPro" id="IPR011041">
    <property type="entry name" value="Quinoprot_gluc/sorb_DH_b-prop"/>
</dbReference>
<dbReference type="Gene3D" id="2.120.10.30">
    <property type="entry name" value="TolB, C-terminal domain"/>
    <property type="match status" value="1"/>
</dbReference>
<evidence type="ECO:0000313" key="5">
    <source>
        <dbReference type="Proteomes" id="UP001285263"/>
    </source>
</evidence>
<sequence>MKTLLNGGSRVLACLALVTAAGGAQALDGQVVVSGLTAPLQLTAPVGDSRSFIVEKGGLIKILSGGSVQATPFLDLSGQVNTSGERGLLGLAFDPNFASNGRFYVDYIDRTTLNTVVARYTLPTPGAATAAGATVDQILTIAQPAGRDNHKAGWLSFRPGDSSDLYIAVGDGGSSYDPDGNAQNPQSLLGKMLRVDVSGSGAGYTIPADNPFAASATTRPEIWALGLRNPYRDSFDRLTGDLWIGDVGQSTREEIDRELAGDPGGHNYGWRLREGTIESPVNGGTAPGLTDPVFDYGRSTGGSIIGGFVYRGPSIADADGRYFFGDYVANKVFSLAVNADGSVSDLRDETADFIGGTGLSGVYSFGEDGLGRLYALGGNGVLVVMVPEPATWALFGGGLGLLAWISRRRSGGRGAV</sequence>
<keyword evidence="5" id="KW-1185">Reference proteome</keyword>
<feature type="domain" description="Ice-binding protein C-terminal" evidence="2">
    <location>
        <begin position="386"/>
        <end position="409"/>
    </location>
</feature>
<dbReference type="RefSeq" id="WP_320423778.1">
    <property type="nucleotide sequence ID" value="NZ_JAXCLA010000004.1"/>
</dbReference>
<reference evidence="4 5" key="1">
    <citation type="submission" date="2023-11" db="EMBL/GenBank/DDBJ databases">
        <title>Paucibacter sp. nov., isolated from fresh soil in Korea.</title>
        <authorList>
            <person name="Le N.T.T."/>
        </authorList>
    </citation>
    <scope>NUCLEOTIDE SEQUENCE [LARGE SCALE GENOMIC DNA]</scope>
    <source>
        <strain evidence="4 5">R3-3</strain>
    </source>
</reference>
<dbReference type="InterPro" id="IPR011042">
    <property type="entry name" value="6-blade_b-propeller_TolB-like"/>
</dbReference>
<keyword evidence="1" id="KW-0732">Signal</keyword>
<protein>
    <submittedName>
        <fullName evidence="4">PQQ-dependent sugar dehydrogenase</fullName>
    </submittedName>
</protein>
<evidence type="ECO:0000259" key="2">
    <source>
        <dbReference type="Pfam" id="PF07589"/>
    </source>
</evidence>
<dbReference type="SUPFAM" id="SSF50952">
    <property type="entry name" value="Soluble quinoprotein glucose dehydrogenase"/>
    <property type="match status" value="1"/>
</dbReference>
<feature type="chain" id="PRO_5045097052" evidence="1">
    <location>
        <begin position="27"/>
        <end position="416"/>
    </location>
</feature>
<evidence type="ECO:0000313" key="4">
    <source>
        <dbReference type="EMBL" id="MDY0745887.1"/>
    </source>
</evidence>
<dbReference type="PANTHER" id="PTHR19328">
    <property type="entry name" value="HEDGEHOG-INTERACTING PROTEIN"/>
    <property type="match status" value="1"/>
</dbReference>
<dbReference type="EMBL" id="JAXCLA010000004">
    <property type="protein sequence ID" value="MDY0745887.1"/>
    <property type="molecule type" value="Genomic_DNA"/>
</dbReference>
<gene>
    <name evidence="4" type="ORF">SNE35_15305</name>
</gene>
<evidence type="ECO:0000259" key="3">
    <source>
        <dbReference type="Pfam" id="PF07995"/>
    </source>
</evidence>
<proteinExistence type="predicted"/>
<dbReference type="InterPro" id="IPR012938">
    <property type="entry name" value="Glc/Sorbosone_DH"/>
</dbReference>
<dbReference type="Pfam" id="PF07995">
    <property type="entry name" value="GSDH"/>
    <property type="match status" value="1"/>
</dbReference>
<organism evidence="4 5">
    <name type="scientific">Roseateles agri</name>
    <dbReference type="NCBI Taxonomy" id="3098619"/>
    <lineage>
        <taxon>Bacteria</taxon>
        <taxon>Pseudomonadati</taxon>
        <taxon>Pseudomonadota</taxon>
        <taxon>Betaproteobacteria</taxon>
        <taxon>Burkholderiales</taxon>
        <taxon>Sphaerotilaceae</taxon>
        <taxon>Roseateles</taxon>
    </lineage>
</organism>
<feature type="signal peptide" evidence="1">
    <location>
        <begin position="1"/>
        <end position="26"/>
    </location>
</feature>
<feature type="domain" description="Glucose/Sorbosone dehydrogenase" evidence="3">
    <location>
        <begin position="39"/>
        <end position="344"/>
    </location>
</feature>